<reference evidence="2 3" key="1">
    <citation type="journal article" date="2016" name="Mol. Biol. Evol.">
        <title>Comparative Genomics of Early-Diverging Mushroom-Forming Fungi Provides Insights into the Origins of Lignocellulose Decay Capabilities.</title>
        <authorList>
            <person name="Nagy L.G."/>
            <person name="Riley R."/>
            <person name="Tritt A."/>
            <person name="Adam C."/>
            <person name="Daum C."/>
            <person name="Floudas D."/>
            <person name="Sun H."/>
            <person name="Yadav J.S."/>
            <person name="Pangilinan J."/>
            <person name="Larsson K.H."/>
            <person name="Matsuura K."/>
            <person name="Barry K."/>
            <person name="Labutti K."/>
            <person name="Kuo R."/>
            <person name="Ohm R.A."/>
            <person name="Bhattacharya S.S."/>
            <person name="Shirouzu T."/>
            <person name="Yoshinaga Y."/>
            <person name="Martin F.M."/>
            <person name="Grigoriev I.V."/>
            <person name="Hibbett D.S."/>
        </authorList>
    </citation>
    <scope>NUCLEOTIDE SEQUENCE [LARGE SCALE GENOMIC DNA]</scope>
    <source>
        <strain evidence="2 3">HHB9708</strain>
    </source>
</reference>
<accession>A0A164UHP4</accession>
<protein>
    <submittedName>
        <fullName evidence="2">Uncharacterized protein</fullName>
    </submittedName>
</protein>
<keyword evidence="3" id="KW-1185">Reference proteome</keyword>
<evidence type="ECO:0000313" key="3">
    <source>
        <dbReference type="Proteomes" id="UP000076722"/>
    </source>
</evidence>
<feature type="compositionally biased region" description="Polar residues" evidence="1">
    <location>
        <begin position="1"/>
        <end position="13"/>
    </location>
</feature>
<dbReference type="AlphaFoldDB" id="A0A164UHP4"/>
<dbReference type="OrthoDB" id="21648at2759"/>
<proteinExistence type="predicted"/>
<feature type="compositionally biased region" description="Polar residues" evidence="1">
    <location>
        <begin position="606"/>
        <end position="623"/>
    </location>
</feature>
<feature type="region of interest" description="Disordered" evidence="1">
    <location>
        <begin position="501"/>
        <end position="528"/>
    </location>
</feature>
<feature type="region of interest" description="Disordered" evidence="1">
    <location>
        <begin position="606"/>
        <end position="652"/>
    </location>
</feature>
<gene>
    <name evidence="2" type="ORF">SISNIDRAFT_73810</name>
</gene>
<name>A0A164UHP4_9AGAM</name>
<sequence length="652" mass="72216">MTRATRSQTNQQNHIKDSDVSQPATPPKKAKESRKRKRASTTTEPDDQPAAKQRREELDTDSGDMFLDSDLARSILEVLEAIDTQGLLDRVFPLPSLDAIGSSNQAEKAYSLRTLLQEPDRHSLHLLRTAIQPLYPISSHPRSRPSATAKQQREFCDLAIHLFDEASVKLGSLLYAAHTHFFREAEEGEDDAFSSVEPEKRRRYALMQKLPNGEYWTSVNAQANDGGEDVKDLGTAYAQLVSILPSLPPPLSKPPKLGDCFIAKKSSSKFKPLHLHARHLSSGSFLEYSHFSSFAPCWDTDGSELGREGAGMILDYRRRKQEERIAWRRHEGELAAGTSRSQVEIDPALQDLGETSKDHQEDSVEDVLLDILPKDEIQDTALWIKGIETEDEITRLLSNNAKALEQLSCLQRSRIRKGDLTEPGEEEQELAASITQSLSILASLRPRFEDEDRSVLVPSVGSLRKVHTTLPLNSSDGWYGTLAESRPTALRDDSTIYIKPGAAAPKPAANPTTTSTSHAPATPQYRSPYPYYPQVNGTGQPNYYPAYNTTHYPTAANYSTPQPAYSYNTSWYGYQTPVNGKVTAGAAYPQYYSPLATPANRAVTNTTKPAGQQQAQNSWSNTYALPPNMRRAAMPAPGSPTPQRPVSQTPAK</sequence>
<evidence type="ECO:0000256" key="1">
    <source>
        <dbReference type="SAM" id="MobiDB-lite"/>
    </source>
</evidence>
<organism evidence="2 3">
    <name type="scientific">Sistotremastrum niveocremeum HHB9708</name>
    <dbReference type="NCBI Taxonomy" id="1314777"/>
    <lineage>
        <taxon>Eukaryota</taxon>
        <taxon>Fungi</taxon>
        <taxon>Dikarya</taxon>
        <taxon>Basidiomycota</taxon>
        <taxon>Agaricomycotina</taxon>
        <taxon>Agaricomycetes</taxon>
        <taxon>Sistotremastrales</taxon>
        <taxon>Sistotremastraceae</taxon>
        <taxon>Sertulicium</taxon>
        <taxon>Sertulicium niveocremeum</taxon>
    </lineage>
</organism>
<feature type="compositionally biased region" description="Low complexity" evidence="1">
    <location>
        <begin position="624"/>
        <end position="636"/>
    </location>
</feature>
<dbReference type="Proteomes" id="UP000076722">
    <property type="component" value="Unassembled WGS sequence"/>
</dbReference>
<evidence type="ECO:0000313" key="2">
    <source>
        <dbReference type="EMBL" id="KZS93242.1"/>
    </source>
</evidence>
<dbReference type="STRING" id="1314777.A0A164UHP4"/>
<feature type="compositionally biased region" description="Low complexity" evidence="1">
    <location>
        <begin position="502"/>
        <end position="528"/>
    </location>
</feature>
<dbReference type="EMBL" id="KV419407">
    <property type="protein sequence ID" value="KZS93242.1"/>
    <property type="molecule type" value="Genomic_DNA"/>
</dbReference>
<feature type="region of interest" description="Disordered" evidence="1">
    <location>
        <begin position="1"/>
        <end position="64"/>
    </location>
</feature>